<dbReference type="Proteomes" id="UP000587527">
    <property type="component" value="Unassembled WGS sequence"/>
</dbReference>
<dbReference type="SMART" id="SM00827">
    <property type="entry name" value="PKS_AT"/>
    <property type="match status" value="1"/>
</dbReference>
<dbReference type="RefSeq" id="WP_184844761.1">
    <property type="nucleotide sequence ID" value="NZ_JACHMN010000003.1"/>
</dbReference>
<feature type="domain" description="Malonyl-CoA:ACP transacylase (MAT)" evidence="4">
    <location>
        <begin position="124"/>
        <end position="434"/>
    </location>
</feature>
<evidence type="ECO:0000313" key="5">
    <source>
        <dbReference type="EMBL" id="MBB5873480.1"/>
    </source>
</evidence>
<dbReference type="InterPro" id="IPR014043">
    <property type="entry name" value="Acyl_transferase_dom"/>
</dbReference>
<feature type="region of interest" description="Disordered" evidence="3">
    <location>
        <begin position="446"/>
        <end position="486"/>
    </location>
</feature>
<organism evidence="5 6">
    <name type="scientific">Allocatelliglobosispora scoriae</name>
    <dbReference type="NCBI Taxonomy" id="643052"/>
    <lineage>
        <taxon>Bacteria</taxon>
        <taxon>Bacillati</taxon>
        <taxon>Actinomycetota</taxon>
        <taxon>Actinomycetes</taxon>
        <taxon>Micromonosporales</taxon>
        <taxon>Micromonosporaceae</taxon>
        <taxon>Allocatelliglobosispora</taxon>
    </lineage>
</organism>
<dbReference type="AlphaFoldDB" id="A0A841C3F0"/>
<sequence length="486" mass="51007">MATSDELGEDPSVVTAGLEPQVRTAPGRRTRTEGPLVWVLSARSEAALRAQAGRLRDYVALASVEDLAAAGHELSRLTALDHRAAVVADDRDGLLAGFTALAAGAAHPGVTEGVAGGDVRPVFVFPGHGPQWAEMAAELLETNEVFWEWMCRCDGALAEHIDWSVLDVLRQEDGAPELHRSDVIQPVLFAVMVCLAALWRSLGVEPTAVIGHSHGETAAACVAGALSLEDGAKIVALRSKALTRLRGTGGMVVVALSADRARELIAPWSDRLWVAVFAGPACAVVAGEVAALDEFAAACADTVALRRIRIDCALHTPHIDALDAELLELLAGVTPLATEVVFASSVAGAILPSTDLTTGYWVENLSRPVRFDAAVTAVAGLGNPLFIEVSPHPVLGDDVRDILRDADLAGATCSTLHRESGDWRTVVAAAARAHVLGARVDWPTVLDQPSPPHTGFDQGRFRLATDGSAPQPASLTDESRSVSGKA</sequence>
<evidence type="ECO:0000256" key="1">
    <source>
        <dbReference type="ARBA" id="ARBA00022679"/>
    </source>
</evidence>
<proteinExistence type="predicted"/>
<dbReference type="GO" id="GO:0004312">
    <property type="term" value="F:fatty acid synthase activity"/>
    <property type="evidence" value="ECO:0007669"/>
    <property type="project" value="TreeGrafter"/>
</dbReference>
<reference evidence="5 6" key="1">
    <citation type="submission" date="2020-08" db="EMBL/GenBank/DDBJ databases">
        <title>Sequencing the genomes of 1000 actinobacteria strains.</title>
        <authorList>
            <person name="Klenk H.-P."/>
        </authorList>
    </citation>
    <scope>NUCLEOTIDE SEQUENCE [LARGE SCALE GENOMIC DNA]</scope>
    <source>
        <strain evidence="5 6">DSM 45362</strain>
    </source>
</reference>
<evidence type="ECO:0000256" key="2">
    <source>
        <dbReference type="ARBA" id="ARBA00023315"/>
    </source>
</evidence>
<dbReference type="GO" id="GO:0006633">
    <property type="term" value="P:fatty acid biosynthetic process"/>
    <property type="evidence" value="ECO:0007669"/>
    <property type="project" value="TreeGrafter"/>
</dbReference>
<dbReference type="InterPro" id="IPR016036">
    <property type="entry name" value="Malonyl_transacylase_ACP-bd"/>
</dbReference>
<dbReference type="InterPro" id="IPR050091">
    <property type="entry name" value="PKS_NRPS_Biosynth_Enz"/>
</dbReference>
<dbReference type="Gene3D" id="3.40.366.10">
    <property type="entry name" value="Malonyl-Coenzyme A Acyl Carrier Protein, domain 2"/>
    <property type="match status" value="1"/>
</dbReference>
<keyword evidence="2" id="KW-0012">Acyltransferase</keyword>
<dbReference type="SUPFAM" id="SSF52151">
    <property type="entry name" value="FabD/lysophospholipase-like"/>
    <property type="match status" value="1"/>
</dbReference>
<dbReference type="InterPro" id="IPR016035">
    <property type="entry name" value="Acyl_Trfase/lysoPLipase"/>
</dbReference>
<name>A0A841C3F0_9ACTN</name>
<dbReference type="Gene3D" id="3.30.70.3290">
    <property type="match status" value="1"/>
</dbReference>
<dbReference type="EMBL" id="JACHMN010000003">
    <property type="protein sequence ID" value="MBB5873480.1"/>
    <property type="molecule type" value="Genomic_DNA"/>
</dbReference>
<accession>A0A841C3F0</accession>
<dbReference type="InterPro" id="IPR054514">
    <property type="entry name" value="RhiE-like_linker"/>
</dbReference>
<dbReference type="PANTHER" id="PTHR43775:SF51">
    <property type="entry name" value="INACTIVE PHENOLPHTHIOCEROL SYNTHESIS POLYKETIDE SYNTHASE TYPE I PKS1-RELATED"/>
    <property type="match status" value="1"/>
</dbReference>
<gene>
    <name evidence="5" type="ORF">F4553_006914</name>
</gene>
<protein>
    <submittedName>
        <fullName evidence="5">Acyl transferase domain-containing protein</fullName>
    </submittedName>
</protein>
<evidence type="ECO:0000313" key="6">
    <source>
        <dbReference type="Proteomes" id="UP000587527"/>
    </source>
</evidence>
<feature type="region of interest" description="Disordered" evidence="3">
    <location>
        <begin position="1"/>
        <end position="29"/>
    </location>
</feature>
<keyword evidence="1 5" id="KW-0808">Transferase</keyword>
<dbReference type="InterPro" id="IPR001227">
    <property type="entry name" value="Ac_transferase_dom_sf"/>
</dbReference>
<dbReference type="PANTHER" id="PTHR43775">
    <property type="entry name" value="FATTY ACID SYNTHASE"/>
    <property type="match status" value="1"/>
</dbReference>
<comment type="caution">
    <text evidence="5">The sequence shown here is derived from an EMBL/GenBank/DDBJ whole genome shotgun (WGS) entry which is preliminary data.</text>
</comment>
<dbReference type="Pfam" id="PF22336">
    <property type="entry name" value="RhiE-like_linker"/>
    <property type="match status" value="1"/>
</dbReference>
<keyword evidence="6" id="KW-1185">Reference proteome</keyword>
<dbReference type="SUPFAM" id="SSF55048">
    <property type="entry name" value="Probable ACP-binding domain of malonyl-CoA ACP transacylase"/>
    <property type="match status" value="1"/>
</dbReference>
<dbReference type="Pfam" id="PF00698">
    <property type="entry name" value="Acyl_transf_1"/>
    <property type="match status" value="1"/>
</dbReference>
<evidence type="ECO:0000259" key="4">
    <source>
        <dbReference type="SMART" id="SM00827"/>
    </source>
</evidence>
<evidence type="ECO:0000256" key="3">
    <source>
        <dbReference type="SAM" id="MobiDB-lite"/>
    </source>
</evidence>